<proteinExistence type="inferred from homology"/>
<accession>A0A841GT65</accession>
<evidence type="ECO:0000256" key="6">
    <source>
        <dbReference type="SAM" id="Phobius"/>
    </source>
</evidence>
<keyword evidence="6" id="KW-0812">Transmembrane</keyword>
<dbReference type="EMBL" id="JACHEX010000002">
    <property type="protein sequence ID" value="MBB6062460.1"/>
    <property type="molecule type" value="Genomic_DNA"/>
</dbReference>
<dbReference type="CDD" id="cd06782">
    <property type="entry name" value="cpPDZ_CPP-like"/>
    <property type="match status" value="1"/>
</dbReference>
<dbReference type="GO" id="GO:0007165">
    <property type="term" value="P:signal transduction"/>
    <property type="evidence" value="ECO:0007669"/>
    <property type="project" value="TreeGrafter"/>
</dbReference>
<keyword evidence="3 5" id="KW-0378">Hydrolase</keyword>
<evidence type="ECO:0000259" key="7">
    <source>
        <dbReference type="PROSITE" id="PS50106"/>
    </source>
</evidence>
<dbReference type="InterPro" id="IPR036034">
    <property type="entry name" value="PDZ_sf"/>
</dbReference>
<dbReference type="CDD" id="cd07560">
    <property type="entry name" value="Peptidase_S41_CPP"/>
    <property type="match status" value="1"/>
</dbReference>
<evidence type="ECO:0000256" key="1">
    <source>
        <dbReference type="ARBA" id="ARBA00009179"/>
    </source>
</evidence>
<dbReference type="SMART" id="SM00245">
    <property type="entry name" value="TSPc"/>
    <property type="match status" value="1"/>
</dbReference>
<dbReference type="InterPro" id="IPR004447">
    <property type="entry name" value="Peptidase_S41A"/>
</dbReference>
<dbReference type="Proteomes" id="UP000555828">
    <property type="component" value="Unassembled WGS sequence"/>
</dbReference>
<keyword evidence="6" id="KW-1133">Transmembrane helix</keyword>
<dbReference type="PANTHER" id="PTHR32060:SF30">
    <property type="entry name" value="CARBOXY-TERMINAL PROCESSING PROTEASE CTPA"/>
    <property type="match status" value="1"/>
</dbReference>
<dbReference type="NCBIfam" id="TIGR00225">
    <property type="entry name" value="prc"/>
    <property type="match status" value="1"/>
</dbReference>
<dbReference type="GO" id="GO:0030288">
    <property type="term" value="C:outer membrane-bounded periplasmic space"/>
    <property type="evidence" value="ECO:0007669"/>
    <property type="project" value="TreeGrafter"/>
</dbReference>
<dbReference type="RefSeq" id="WP_184619138.1">
    <property type="nucleotide sequence ID" value="NZ_JACHEX010000002.1"/>
</dbReference>
<sequence>MKKKNFIVITAVIISILVGTIILSGATTDKNFQDNLTPLAETLYYILNYYYEIDKADINKVIDYGIDGLVKGLGDDFSYYYNKDVYEEKEIENKGEYGGLGIEVTYDADSKAIKIISPMYGTPAWRAGLKAGDLIISVDGSSVQEMSYIEAVNRMRGEPGTKVKLTILRGEEVLEFEITREIIKITPVKYGFVETQIGRIGYVRLTQFNQPSSKKLEEALSKIYEKGVVALIFDLRDNPGGYLDSAIDVASMFLDAGKLVVTVEPRVGSIERYVSKGNDFPKVPVAVLVNGGSASASEIVTGALKENNRAVVIGQKTFGKGSVQQGFPLSNGGVLFITIAHYKTPSGNDIHRVGIEPNIYVTQEATDNVAHEEEVVDYTKEITEVNLDDPYIKRAIQYFIEKR</sequence>
<evidence type="ECO:0000256" key="3">
    <source>
        <dbReference type="ARBA" id="ARBA00022801"/>
    </source>
</evidence>
<keyword evidence="4 5" id="KW-0720">Serine protease</keyword>
<dbReference type="SUPFAM" id="SSF52096">
    <property type="entry name" value="ClpP/crotonase"/>
    <property type="match status" value="1"/>
</dbReference>
<comment type="caution">
    <text evidence="8">The sequence shown here is derived from an EMBL/GenBank/DDBJ whole genome shotgun (WGS) entry which is preliminary data.</text>
</comment>
<dbReference type="PROSITE" id="PS50106">
    <property type="entry name" value="PDZ"/>
    <property type="match status" value="1"/>
</dbReference>
<dbReference type="AlphaFoldDB" id="A0A841GT65"/>
<dbReference type="GO" id="GO:0004252">
    <property type="term" value="F:serine-type endopeptidase activity"/>
    <property type="evidence" value="ECO:0007669"/>
    <property type="project" value="UniProtKB-EC"/>
</dbReference>
<feature type="domain" description="PDZ" evidence="7">
    <location>
        <begin position="94"/>
        <end position="156"/>
    </location>
</feature>
<dbReference type="FunFam" id="2.30.42.10:FF:000063">
    <property type="entry name" value="Peptidase, S41 family"/>
    <property type="match status" value="1"/>
</dbReference>
<dbReference type="Pfam" id="PF03572">
    <property type="entry name" value="Peptidase_S41"/>
    <property type="match status" value="1"/>
</dbReference>
<dbReference type="InterPro" id="IPR001478">
    <property type="entry name" value="PDZ"/>
</dbReference>
<evidence type="ECO:0000256" key="4">
    <source>
        <dbReference type="ARBA" id="ARBA00022825"/>
    </source>
</evidence>
<dbReference type="Gene3D" id="3.30.750.44">
    <property type="match status" value="1"/>
</dbReference>
<protein>
    <submittedName>
        <fullName evidence="8">Carboxyl-terminal processing protease</fullName>
        <ecNumber evidence="8">3.4.21.102</ecNumber>
    </submittedName>
</protein>
<dbReference type="SUPFAM" id="SSF50156">
    <property type="entry name" value="PDZ domain-like"/>
    <property type="match status" value="1"/>
</dbReference>
<evidence type="ECO:0000256" key="2">
    <source>
        <dbReference type="ARBA" id="ARBA00022670"/>
    </source>
</evidence>
<dbReference type="InterPro" id="IPR029045">
    <property type="entry name" value="ClpP/crotonase-like_dom_sf"/>
</dbReference>
<gene>
    <name evidence="8" type="ORF">HNP65_000898</name>
</gene>
<keyword evidence="9" id="KW-1185">Reference proteome</keyword>
<evidence type="ECO:0000256" key="5">
    <source>
        <dbReference type="RuleBase" id="RU004404"/>
    </source>
</evidence>
<dbReference type="Gene3D" id="2.30.42.10">
    <property type="match status" value="1"/>
</dbReference>
<dbReference type="SMART" id="SM00228">
    <property type="entry name" value="PDZ"/>
    <property type="match status" value="1"/>
</dbReference>
<evidence type="ECO:0000313" key="9">
    <source>
        <dbReference type="Proteomes" id="UP000555828"/>
    </source>
</evidence>
<dbReference type="GO" id="GO:0006508">
    <property type="term" value="P:proteolysis"/>
    <property type="evidence" value="ECO:0007669"/>
    <property type="project" value="UniProtKB-KW"/>
</dbReference>
<dbReference type="EC" id="3.4.21.102" evidence="8"/>
<organism evidence="8 9">
    <name type="scientific">Thermosipho japonicus</name>
    <dbReference type="NCBI Taxonomy" id="90323"/>
    <lineage>
        <taxon>Bacteria</taxon>
        <taxon>Thermotogati</taxon>
        <taxon>Thermotogota</taxon>
        <taxon>Thermotogae</taxon>
        <taxon>Thermotogales</taxon>
        <taxon>Fervidobacteriaceae</taxon>
        <taxon>Thermosipho</taxon>
    </lineage>
</organism>
<dbReference type="InterPro" id="IPR005151">
    <property type="entry name" value="Tail-specific_protease"/>
</dbReference>
<dbReference type="Pfam" id="PF00595">
    <property type="entry name" value="PDZ"/>
    <property type="match status" value="1"/>
</dbReference>
<dbReference type="Gene3D" id="3.90.226.10">
    <property type="entry name" value="2-enoyl-CoA Hydratase, Chain A, domain 1"/>
    <property type="match status" value="1"/>
</dbReference>
<reference evidence="8 9" key="1">
    <citation type="submission" date="2020-08" db="EMBL/GenBank/DDBJ databases">
        <title>Genomic Encyclopedia of Type Strains, Phase IV (KMG-IV): sequencing the most valuable type-strain genomes for metagenomic binning, comparative biology and taxonomic classification.</title>
        <authorList>
            <person name="Goeker M."/>
        </authorList>
    </citation>
    <scope>NUCLEOTIDE SEQUENCE [LARGE SCALE GENOMIC DNA]</scope>
    <source>
        <strain evidence="8 9">DSM 13481</strain>
    </source>
</reference>
<name>A0A841GT65_9BACT</name>
<evidence type="ECO:0000313" key="8">
    <source>
        <dbReference type="EMBL" id="MBB6062460.1"/>
    </source>
</evidence>
<keyword evidence="2 5" id="KW-0645">Protease</keyword>
<comment type="similarity">
    <text evidence="1 5">Belongs to the peptidase S41A family.</text>
</comment>
<dbReference type="PANTHER" id="PTHR32060">
    <property type="entry name" value="TAIL-SPECIFIC PROTEASE"/>
    <property type="match status" value="1"/>
</dbReference>
<feature type="transmembrane region" description="Helical" evidence="6">
    <location>
        <begin position="7"/>
        <end position="26"/>
    </location>
</feature>
<keyword evidence="6" id="KW-0472">Membrane</keyword>